<dbReference type="Pfam" id="PF03415">
    <property type="entry name" value="Peptidase_C11"/>
    <property type="match status" value="1"/>
</dbReference>
<dbReference type="Proteomes" id="UP000533637">
    <property type="component" value="Unassembled WGS sequence"/>
</dbReference>
<dbReference type="Gene3D" id="3.40.50.11970">
    <property type="match status" value="1"/>
</dbReference>
<reference evidence="1 2" key="1">
    <citation type="submission" date="2020-08" db="EMBL/GenBank/DDBJ databases">
        <title>Genomic Encyclopedia of Type Strains, Phase IV (KMG-IV): sequencing the most valuable type-strain genomes for metagenomic binning, comparative biology and taxonomic classification.</title>
        <authorList>
            <person name="Goeker M."/>
        </authorList>
    </citation>
    <scope>NUCLEOTIDE SEQUENCE [LARGE SCALE GENOMIC DNA]</scope>
    <source>
        <strain evidence="1 2">DSM 102983</strain>
    </source>
</reference>
<evidence type="ECO:0000313" key="1">
    <source>
        <dbReference type="EMBL" id="MBB4623094.1"/>
    </source>
</evidence>
<sequence>MKIKFIIYSFLFTLLLGSCDKEEIKRPTGTPQRTILAYMIASNLGSDIRANISQMMTVASDKERNWGNLVIYYSESKSRSYLFQIKEDKNGNVVTDTLRFYENQSAILPETMHNVIKETIELFPAKSYGLILSSHATSWLPGNFSSLRSFGAENYKYMEITELNEALEGFHFDFMLFDACYMSGIECAYELKDKTDYLLGSPTEVLARGFPYEDFLPALFKEKADLEQVTKSFYDYYSNNSSPYGTVSLIKTSELDELALIVNEILKDKTEEDIYALPLSDMQILEYLTTSKPHMLYDFDDFIRHLASNEQYERFTTSMEKVIVSKYATPYSFYAAIYSAKKIDHYSGLSVFVPQPSLTRLFDWYKRLAWYKAVY</sequence>
<gene>
    <name evidence="1" type="ORF">GGQ57_003003</name>
</gene>
<evidence type="ECO:0000313" key="2">
    <source>
        <dbReference type="Proteomes" id="UP000533637"/>
    </source>
</evidence>
<dbReference type="EMBL" id="JACHOC010000005">
    <property type="protein sequence ID" value="MBB4623094.1"/>
    <property type="molecule type" value="Genomic_DNA"/>
</dbReference>
<organism evidence="1 2">
    <name type="scientific">Parabacteroides faecis</name>
    <dbReference type="NCBI Taxonomy" id="1217282"/>
    <lineage>
        <taxon>Bacteria</taxon>
        <taxon>Pseudomonadati</taxon>
        <taxon>Bacteroidota</taxon>
        <taxon>Bacteroidia</taxon>
        <taxon>Bacteroidales</taxon>
        <taxon>Tannerellaceae</taxon>
        <taxon>Parabacteroides</taxon>
    </lineage>
</organism>
<dbReference type="PANTHER" id="PTHR37835">
    <property type="entry name" value="ALPHA-CLOSTRIPAIN"/>
    <property type="match status" value="1"/>
</dbReference>
<name>A0ABR6KNL7_9BACT</name>
<accession>A0ABR6KNL7</accession>
<protein>
    <recommendedName>
        <fullName evidence="3">Clostripain</fullName>
    </recommendedName>
</protein>
<dbReference type="RefSeq" id="WP_183671320.1">
    <property type="nucleotide sequence ID" value="NZ_BMPB01000024.1"/>
</dbReference>
<proteinExistence type="predicted"/>
<dbReference type="PANTHER" id="PTHR37835:SF1">
    <property type="entry name" value="ALPHA-CLOSTRIPAIN"/>
    <property type="match status" value="1"/>
</dbReference>
<dbReference type="PROSITE" id="PS51257">
    <property type="entry name" value="PROKAR_LIPOPROTEIN"/>
    <property type="match status" value="1"/>
</dbReference>
<comment type="caution">
    <text evidence="1">The sequence shown here is derived from an EMBL/GenBank/DDBJ whole genome shotgun (WGS) entry which is preliminary data.</text>
</comment>
<evidence type="ECO:0008006" key="3">
    <source>
        <dbReference type="Google" id="ProtNLM"/>
    </source>
</evidence>
<keyword evidence="2" id="KW-1185">Reference proteome</keyword>
<dbReference type="InterPro" id="IPR005077">
    <property type="entry name" value="Peptidase_C11"/>
</dbReference>